<evidence type="ECO:0000313" key="3">
    <source>
        <dbReference type="Proteomes" id="UP001152320"/>
    </source>
</evidence>
<name>A0A9Q1BKG4_HOLLE</name>
<dbReference type="PROSITE" id="PS50086">
    <property type="entry name" value="TBC_RABGAP"/>
    <property type="match status" value="1"/>
</dbReference>
<comment type="caution">
    <text evidence="2">The sequence shown here is derived from an EMBL/GenBank/DDBJ whole genome shotgun (WGS) entry which is preliminary data.</text>
</comment>
<proteinExistence type="predicted"/>
<dbReference type="EMBL" id="JAIZAY010000015">
    <property type="protein sequence ID" value="KAJ8028239.1"/>
    <property type="molecule type" value="Genomic_DNA"/>
</dbReference>
<dbReference type="SUPFAM" id="SSF47923">
    <property type="entry name" value="Ypt/Rab-GAP domain of gyp1p"/>
    <property type="match status" value="1"/>
</dbReference>
<feature type="domain" description="Rab-GAP TBC" evidence="1">
    <location>
        <begin position="1"/>
        <end position="103"/>
    </location>
</feature>
<dbReference type="Gene3D" id="1.10.472.80">
    <property type="entry name" value="Ypt/Rab-GAP domain of gyp1p, domain 3"/>
    <property type="match status" value="1"/>
</dbReference>
<dbReference type="OrthoDB" id="10249775at2759"/>
<dbReference type="AlphaFoldDB" id="A0A9Q1BKG4"/>
<dbReference type="InterPro" id="IPR035969">
    <property type="entry name" value="Rab-GAP_TBC_sf"/>
</dbReference>
<dbReference type="PANTHER" id="PTHR16110:SF1">
    <property type="entry name" value="TBC1 DOMAIN FAMILY MEMBER 19"/>
    <property type="match status" value="1"/>
</dbReference>
<evidence type="ECO:0000259" key="1">
    <source>
        <dbReference type="PROSITE" id="PS50086"/>
    </source>
</evidence>
<evidence type="ECO:0000313" key="2">
    <source>
        <dbReference type="EMBL" id="KAJ8028239.1"/>
    </source>
</evidence>
<organism evidence="2 3">
    <name type="scientific">Holothuria leucospilota</name>
    <name type="common">Black long sea cucumber</name>
    <name type="synonym">Mertensiothuria leucospilota</name>
    <dbReference type="NCBI Taxonomy" id="206669"/>
    <lineage>
        <taxon>Eukaryota</taxon>
        <taxon>Metazoa</taxon>
        <taxon>Echinodermata</taxon>
        <taxon>Eleutherozoa</taxon>
        <taxon>Echinozoa</taxon>
        <taxon>Holothuroidea</taxon>
        <taxon>Aspidochirotacea</taxon>
        <taxon>Aspidochirotida</taxon>
        <taxon>Holothuriidae</taxon>
        <taxon>Holothuria</taxon>
    </lineage>
</organism>
<dbReference type="PANTHER" id="PTHR16110">
    <property type="entry name" value="TBC1 DOMAIN FAMILY MEMBER 19"/>
    <property type="match status" value="1"/>
</dbReference>
<gene>
    <name evidence="2" type="ORF">HOLleu_30424</name>
</gene>
<protein>
    <submittedName>
        <fullName evidence="2">TBC1 domain family member 19</fullName>
    </submittedName>
</protein>
<dbReference type="Proteomes" id="UP001152320">
    <property type="component" value="Chromosome 15"/>
</dbReference>
<dbReference type="InterPro" id="IPR042507">
    <property type="entry name" value="TBC1D19"/>
</dbReference>
<dbReference type="Pfam" id="PF00566">
    <property type="entry name" value="RabGAP-TBC"/>
    <property type="match status" value="1"/>
</dbReference>
<dbReference type="InterPro" id="IPR000195">
    <property type="entry name" value="Rab-GAP-TBC_dom"/>
</dbReference>
<sequence length="156" mass="17952">MPTVAPLCYVYEDPITLYFFFREMYTRHLFRLHTISSHPQGIVSICVLFESLLQSCQPHLFHHLRQMGAQPLRLAFKWLMRAFSGYLASDQLLLLWDRILSFNSMEPLAILAVAIFAFRKMNLMETSSYAAAEAVLADITTIKVIPMLQVILLPKS</sequence>
<accession>A0A9Q1BKG4</accession>
<keyword evidence="3" id="KW-1185">Reference proteome</keyword>
<reference evidence="2" key="1">
    <citation type="submission" date="2021-10" db="EMBL/GenBank/DDBJ databases">
        <title>Tropical sea cucumber genome reveals ecological adaptation and Cuvierian tubules defense mechanism.</title>
        <authorList>
            <person name="Chen T."/>
        </authorList>
    </citation>
    <scope>NUCLEOTIDE SEQUENCE</scope>
    <source>
        <strain evidence="2">Nanhai2018</strain>
        <tissue evidence="2">Muscle</tissue>
    </source>
</reference>